<dbReference type="EnsemblMetazoa" id="Aqu2.1.30085_001">
    <property type="protein sequence ID" value="Aqu2.1.30085_001"/>
    <property type="gene ID" value="Aqu2.1.30085"/>
</dbReference>
<feature type="compositionally biased region" description="Low complexity" evidence="2">
    <location>
        <begin position="731"/>
        <end position="754"/>
    </location>
</feature>
<dbReference type="InterPro" id="IPR031478">
    <property type="entry name" value="SPATA1_C"/>
</dbReference>
<dbReference type="EnsemblMetazoa" id="XM_003386980.3">
    <property type="protein sequence ID" value="XP_003387028.2"/>
    <property type="gene ID" value="LOC100636581"/>
</dbReference>
<dbReference type="PANTHER" id="PTHR14421">
    <property type="entry name" value="SPERMATOGENESIS-ASSOCIATED PROTEIN 1"/>
    <property type="match status" value="1"/>
</dbReference>
<feature type="compositionally biased region" description="Low complexity" evidence="2">
    <location>
        <begin position="506"/>
        <end position="516"/>
    </location>
</feature>
<protein>
    <recommendedName>
        <fullName evidence="3">Spermatogenesis-associated protein 1 C-terminal domain-containing protein</fullName>
    </recommendedName>
</protein>
<feature type="compositionally biased region" description="Low complexity" evidence="2">
    <location>
        <begin position="536"/>
        <end position="724"/>
    </location>
</feature>
<evidence type="ECO:0000313" key="4">
    <source>
        <dbReference type="EnsemblMetazoa" id="Aqu2.1.30085_001"/>
    </source>
</evidence>
<feature type="compositionally biased region" description="Polar residues" evidence="2">
    <location>
        <begin position="334"/>
        <end position="352"/>
    </location>
</feature>
<keyword evidence="5" id="KW-1185">Reference proteome</keyword>
<feature type="compositionally biased region" description="Polar residues" evidence="2">
    <location>
        <begin position="790"/>
        <end position="814"/>
    </location>
</feature>
<feature type="compositionally biased region" description="Polar residues" evidence="2">
    <location>
        <begin position="383"/>
        <end position="400"/>
    </location>
</feature>
<feature type="compositionally biased region" description="Polar residues" evidence="2">
    <location>
        <begin position="410"/>
        <end position="450"/>
    </location>
</feature>
<feature type="compositionally biased region" description="Low complexity" evidence="2">
    <location>
        <begin position="931"/>
        <end position="1003"/>
    </location>
</feature>
<feature type="compositionally biased region" description="Basic and acidic residues" evidence="2">
    <location>
        <begin position="278"/>
        <end position="287"/>
    </location>
</feature>
<keyword evidence="1" id="KW-0175">Coiled coil</keyword>
<evidence type="ECO:0000256" key="2">
    <source>
        <dbReference type="SAM" id="MobiDB-lite"/>
    </source>
</evidence>
<feature type="compositionally biased region" description="Basic and acidic residues" evidence="2">
    <location>
        <begin position="209"/>
        <end position="231"/>
    </location>
</feature>
<feature type="compositionally biased region" description="Low complexity" evidence="2">
    <location>
        <begin position="362"/>
        <end position="372"/>
    </location>
</feature>
<dbReference type="Proteomes" id="UP000007879">
    <property type="component" value="Unassembled WGS sequence"/>
</dbReference>
<feature type="compositionally biased region" description="Polar residues" evidence="2">
    <location>
        <begin position="895"/>
        <end position="917"/>
    </location>
</feature>
<evidence type="ECO:0000313" key="5">
    <source>
        <dbReference type="Proteomes" id="UP000007879"/>
    </source>
</evidence>
<feature type="region of interest" description="Disordered" evidence="2">
    <location>
        <begin position="895"/>
        <end position="1022"/>
    </location>
</feature>
<feature type="region of interest" description="Disordered" evidence="2">
    <location>
        <begin position="209"/>
        <end position="814"/>
    </location>
</feature>
<accession>A0A1X7UQ20</accession>
<dbReference type="OrthoDB" id="9901850at2759"/>
<feature type="compositionally biased region" description="Polar residues" evidence="2">
    <location>
        <begin position="247"/>
        <end position="256"/>
    </location>
</feature>
<feature type="compositionally biased region" description="Basic and acidic residues" evidence="2">
    <location>
        <begin position="1"/>
        <end position="15"/>
    </location>
</feature>
<feature type="region of interest" description="Disordered" evidence="2">
    <location>
        <begin position="1102"/>
        <end position="1133"/>
    </location>
</feature>
<feature type="coiled-coil region" evidence="1">
    <location>
        <begin position="1389"/>
        <end position="1444"/>
    </location>
</feature>
<evidence type="ECO:0000259" key="3">
    <source>
        <dbReference type="Pfam" id="PF15743"/>
    </source>
</evidence>
<feature type="compositionally biased region" description="Basic and acidic residues" evidence="2">
    <location>
        <begin position="297"/>
        <end position="309"/>
    </location>
</feature>
<evidence type="ECO:0000256" key="1">
    <source>
        <dbReference type="SAM" id="Coils"/>
    </source>
</evidence>
<name>A0A1X7UQ20_AMPQE</name>
<dbReference type="PANTHER" id="PTHR14421:SF3">
    <property type="entry name" value="SPERMATOGENESIS-ASSOCIATED PROTEIN 1"/>
    <property type="match status" value="1"/>
</dbReference>
<feature type="compositionally biased region" description="Polar residues" evidence="2">
    <location>
        <begin position="1004"/>
        <end position="1022"/>
    </location>
</feature>
<dbReference type="KEGG" id="aqu:100636581"/>
<dbReference type="InterPro" id="IPR039062">
    <property type="entry name" value="SPAT1"/>
</dbReference>
<feature type="domain" description="Spermatogenesis-associated protein 1 C-terminal" evidence="3">
    <location>
        <begin position="1286"/>
        <end position="1441"/>
    </location>
</feature>
<dbReference type="Pfam" id="PF15743">
    <property type="entry name" value="SPATA1_C"/>
    <property type="match status" value="1"/>
</dbReference>
<dbReference type="InParanoid" id="A0A1X7UQ20"/>
<feature type="compositionally biased region" description="Low complexity" evidence="2">
    <location>
        <begin position="453"/>
        <end position="465"/>
    </location>
</feature>
<reference evidence="5" key="1">
    <citation type="journal article" date="2010" name="Nature">
        <title>The Amphimedon queenslandica genome and the evolution of animal complexity.</title>
        <authorList>
            <person name="Srivastava M."/>
            <person name="Simakov O."/>
            <person name="Chapman J."/>
            <person name="Fahey B."/>
            <person name="Gauthier M.E."/>
            <person name="Mitros T."/>
            <person name="Richards G.S."/>
            <person name="Conaco C."/>
            <person name="Dacre M."/>
            <person name="Hellsten U."/>
            <person name="Larroux C."/>
            <person name="Putnam N.H."/>
            <person name="Stanke M."/>
            <person name="Adamska M."/>
            <person name="Darling A."/>
            <person name="Degnan S.M."/>
            <person name="Oakley T.H."/>
            <person name="Plachetzki D.C."/>
            <person name="Zhai Y."/>
            <person name="Adamski M."/>
            <person name="Calcino A."/>
            <person name="Cummins S.F."/>
            <person name="Goodstein D.M."/>
            <person name="Harris C."/>
            <person name="Jackson D.J."/>
            <person name="Leys S.P."/>
            <person name="Shu S."/>
            <person name="Woodcroft B.J."/>
            <person name="Vervoort M."/>
            <person name="Kosik K.S."/>
            <person name="Manning G."/>
            <person name="Degnan B.M."/>
            <person name="Rokhsar D.S."/>
        </authorList>
    </citation>
    <scope>NUCLEOTIDE SEQUENCE [LARGE SCALE GENOMIC DNA]</scope>
</reference>
<sequence>MDSKMEKKEDEREGEQSLEMQKEAPSSLPLPSPNHETLTEDLSIVKDIDIHIMIIPPLSWRRDLRCAYSVACFQSVSAGFVRVPVKTSLIEFRFYISKQLNVHLLPEQYALLRKVGRYLTLVNEKQEEDFAINIYAPPLAIHPELYIVDQEYLNDETLTDTIIKQLCSDLIPDEGIDRLLIDEEDGAEFNEESTRNGLIPFVKKKQEPSLASKDESVSLDKKSSEKTKEKQLSSSSSPLKKTEGHSSDMTSENKIQGTDKKSPASSHDQEQLSHAPLVKKDDDDKQATRGQSIITKQKNEKALAKKDSKATAAVSDSTVQLSSDQAQRDKTLKHTATGNKDNSKSQSVSSGQPLLEHALNDQTPSTQSSKPQPSKEKPLVIQPSISEPTKSQSSNNQSMNIKKPLEVKASTVNPQSSADIADVQSSTKNKPAPSINTQTNVQTSKATIQTGIVPPAAVPPSLSSPHQPTDPSRAQPSSNVQLPTLNQATPPVARLNQSQSQPPPTSSTQSHPQSTQNNVFNSSAIQKPQPLQTPQASPHTSSIPSFSSAFNQQQNNQPVNNNSLQPSLNNNAQSSFPPSLQQQQQQQPSSFNSPPSFQQQKPSILQQQQQPSSLQQQQQPPSFQQQQQPPFQQQQPILQQQQPSSLQQQQQQPPSFQQQQQPILQQQQQPSSLQQQPSSFQQQSSSFQQQQSSSLQQQPSSFQQQSSSFQQQQPSSFQQQQQPSFNPPPTHQQSSTFQQQQPSFLQQQQHQPSSFNPPTPSQPTPQAMSHNMSMQLNPTIPHQSPLPLQPNGQPMQSNTPFSPLVQTSPNISQQAPNNYNPQFANTSLSVNNFQDPSLQPHINNMQQMAQPQNNVHSFPPAVQQYNPQAPIQGQAVQPQAPVQHGLNNGVMEAQHQYSPQQQVFSPFTPNQPLNNSDLIYPMPIDQTQFMSQAQQPSFQNPSQSSFPNPQSSFPNPQSSFPNPQSSFSNPQSLFSNPQSSFQQSSIQNTQPSSFQNPQQSFSTNPQQPFFSDPYQSNNLMTNPMLQSLPQNIQSNSLAASVPPNDVQYPIQGDLAAFNDNAIGTHSVPNPSLQSFNTIQDAQQEGFYQLGVINENSRFLPASGEPHPEAGDRMTSISNSLTGGVRGNAYPPDFNQQEQYRKREGFTSPVLHDDASSLNNPGITVPEQLGMLHTDGGPTTTLHAPATPLHNTTSTSLVDTLLVPAGQEGAPISSTTSLYGDTAQGLSVVDGPQGLPSSTSMVGGGYMEAGLVENVASALSVGGRDGLTAGQGSIGGINEDTTKVLNDLAAIKEECKKLSSLKTSLSVKLRDANLSIQNIKKSGDRRWRERYFQEKEILTKLENQLIVLKKRSAVASPCGGKGKQEEDLQHKNIHTRKGWVIYRAGEPSEIANLKIQCWRLQDIIKDLRERLRWTKQQLAKEKRLRHNALEKLRKLKQDLVQQQIQLSIRNRYNNNGRHIATSNLLIKV</sequence>
<feature type="compositionally biased region" description="Polar residues" evidence="2">
    <location>
        <begin position="314"/>
        <end position="325"/>
    </location>
</feature>
<dbReference type="EnsemblMetazoa" id="XM_019997326.1">
    <property type="protein sequence ID" value="XP_019852885.1"/>
    <property type="gene ID" value="LOC100636581"/>
</dbReference>
<feature type="compositionally biased region" description="Polar residues" evidence="2">
    <location>
        <begin position="764"/>
        <end position="782"/>
    </location>
</feature>
<proteinExistence type="predicted"/>
<organism evidence="4">
    <name type="scientific">Amphimedon queenslandica</name>
    <name type="common">Sponge</name>
    <dbReference type="NCBI Taxonomy" id="400682"/>
    <lineage>
        <taxon>Eukaryota</taxon>
        <taxon>Metazoa</taxon>
        <taxon>Porifera</taxon>
        <taxon>Demospongiae</taxon>
        <taxon>Heteroscleromorpha</taxon>
        <taxon>Haplosclerida</taxon>
        <taxon>Niphatidae</taxon>
        <taxon>Amphimedon</taxon>
    </lineage>
</organism>
<feature type="compositionally biased region" description="Polar residues" evidence="2">
    <location>
        <begin position="517"/>
        <end position="535"/>
    </location>
</feature>
<feature type="compositionally biased region" description="Basic and acidic residues" evidence="2">
    <location>
        <begin position="257"/>
        <end position="271"/>
    </location>
</feature>
<reference evidence="4" key="2">
    <citation type="submission" date="2017-05" db="UniProtKB">
        <authorList>
            <consortium name="EnsemblMetazoa"/>
        </authorList>
    </citation>
    <scope>IDENTIFICATION</scope>
</reference>
<gene>
    <name evidence="4" type="primary">100636581</name>
</gene>
<feature type="region of interest" description="Disordered" evidence="2">
    <location>
        <begin position="1"/>
        <end position="34"/>
    </location>
</feature>
<feature type="compositionally biased region" description="Polar residues" evidence="2">
    <location>
        <begin position="466"/>
        <end position="489"/>
    </location>
</feature>